<evidence type="ECO:0000256" key="1">
    <source>
        <dbReference type="SAM" id="MobiDB-lite"/>
    </source>
</evidence>
<proteinExistence type="predicted"/>
<dbReference type="AlphaFoldDB" id="A0AAD6ESQ8"/>
<dbReference type="Proteomes" id="UP001210211">
    <property type="component" value="Unassembled WGS sequence"/>
</dbReference>
<sequence length="461" mass="53331">MAGIPDDFNEDDFEDFNPHPYLGGYDIIKTYGAPLPPSPAICYPVSLSASSPPVVASTGEVKEAKEEPEPVTAPVVEPEPEKPIVTPVVEPESEKPVVTPVVEQPWFEPYQYGEPYQAVPYKPDIFRSWPFSIPQHCCPRKEKVRDFDYWNHMMRGLDFLFGHAQGYGERRVGVDVHGTPIYANKRSATESVTVHVEQPSVQTLEYHQSSDVQVHPDGLDTWPSGYDGRTDETNEIYGNNYYRDNYYDYEQRTSNWDHNHSYRDTYHDWTYNNWGYPSNVEGESGEENNLFSTPVYSYNKHHHEPPLHVQVEPTDQTWMQKMISHENNHSSYYERGEEVQHPINLSNGFERESYEHTQYEPLEPFKPSWSQNLGLYGEYLEGEAVASEDYSTFHGGGHNSTSFAYNEENNYYEQNQSSWSTGDSYVLHGEDVSIKHNWDHEPRNWTDAIFGSFPTYYAYDQ</sequence>
<accession>A0AAD6ESQ8</accession>
<gene>
    <name evidence="2" type="ORF">LUZ61_003345</name>
</gene>
<protein>
    <submittedName>
        <fullName evidence="2">Uncharacterized protein</fullName>
    </submittedName>
</protein>
<dbReference type="EMBL" id="JAMRDG010000001">
    <property type="protein sequence ID" value="KAJ3699640.1"/>
    <property type="molecule type" value="Genomic_DNA"/>
</dbReference>
<evidence type="ECO:0000313" key="2">
    <source>
        <dbReference type="EMBL" id="KAJ3699640.1"/>
    </source>
</evidence>
<feature type="region of interest" description="Disordered" evidence="1">
    <location>
        <begin position="58"/>
        <end position="77"/>
    </location>
</feature>
<dbReference type="GO" id="GO:0070300">
    <property type="term" value="F:phosphatidic acid binding"/>
    <property type="evidence" value="ECO:0007669"/>
    <property type="project" value="InterPro"/>
</dbReference>
<dbReference type="PANTHER" id="PTHR33971:SF4">
    <property type="entry name" value="OS07G0682700 PROTEIN"/>
    <property type="match status" value="1"/>
</dbReference>
<reference evidence="2 3" key="1">
    <citation type="journal article" date="2022" name="Cell">
        <title>Repeat-based holocentromeres influence genome architecture and karyotype evolution.</title>
        <authorList>
            <person name="Hofstatter P.G."/>
            <person name="Thangavel G."/>
            <person name="Lux T."/>
            <person name="Neumann P."/>
            <person name="Vondrak T."/>
            <person name="Novak P."/>
            <person name="Zhang M."/>
            <person name="Costa L."/>
            <person name="Castellani M."/>
            <person name="Scott A."/>
            <person name="Toegelov H."/>
            <person name="Fuchs J."/>
            <person name="Mata-Sucre Y."/>
            <person name="Dias Y."/>
            <person name="Vanzela A.L.L."/>
            <person name="Huettel B."/>
            <person name="Almeida C.C.S."/>
            <person name="Simkova H."/>
            <person name="Souza G."/>
            <person name="Pedrosa-Harand A."/>
            <person name="Macas J."/>
            <person name="Mayer K.F.X."/>
            <person name="Houben A."/>
            <person name="Marques A."/>
        </authorList>
    </citation>
    <scope>NUCLEOTIDE SEQUENCE [LARGE SCALE GENOMIC DNA]</scope>
    <source>
        <strain evidence="2">RhyTen1mFocal</strain>
    </source>
</reference>
<comment type="caution">
    <text evidence="2">The sequence shown here is derived from an EMBL/GenBank/DDBJ whole genome shotgun (WGS) entry which is preliminary data.</text>
</comment>
<dbReference type="PANTHER" id="PTHR33971">
    <property type="entry name" value="OS06G0232000 PROTEIN"/>
    <property type="match status" value="1"/>
</dbReference>
<name>A0AAD6ESQ8_9POAL</name>
<dbReference type="InterPro" id="IPR038943">
    <property type="entry name" value="PLDrp1-like"/>
</dbReference>
<keyword evidence="3" id="KW-1185">Reference proteome</keyword>
<organism evidence="2 3">
    <name type="scientific">Rhynchospora tenuis</name>
    <dbReference type="NCBI Taxonomy" id="198213"/>
    <lineage>
        <taxon>Eukaryota</taxon>
        <taxon>Viridiplantae</taxon>
        <taxon>Streptophyta</taxon>
        <taxon>Embryophyta</taxon>
        <taxon>Tracheophyta</taxon>
        <taxon>Spermatophyta</taxon>
        <taxon>Magnoliopsida</taxon>
        <taxon>Liliopsida</taxon>
        <taxon>Poales</taxon>
        <taxon>Cyperaceae</taxon>
        <taxon>Cyperoideae</taxon>
        <taxon>Rhynchosporeae</taxon>
        <taxon>Rhynchospora</taxon>
    </lineage>
</organism>
<evidence type="ECO:0000313" key="3">
    <source>
        <dbReference type="Proteomes" id="UP001210211"/>
    </source>
</evidence>